<evidence type="ECO:0000256" key="5">
    <source>
        <dbReference type="ARBA" id="ARBA00023180"/>
    </source>
</evidence>
<sequence length="429" mass="46422">MFNAILFTLSLKMCLFMPRPALGAKAGIKASGLNLVCKLSNSLKDTTNYVEQAVSEALATITTAELRQAQLTLATLKSPKALHPKTKFVIAHTRQQIQTAIKQIKDNVPGAIKKAGTAALAAGRIDEFGELLFAAKGSNSEQFCVTKDEGQTLATEKQLTECFVDGAWRKTLGTKNIKTAQNAEANILKAADWTNTAHRATNDSCKLLSSDNTHGFGHSAAAKAPIQAMGGLLTIPTTDTSKSVFTNINGGLPTGSPIREYNDIPQEKLNNLRGGAVDKLAAINKLGTGDEPNIPETKNPKKDLGDADQEGTYDITAEELNTISKQLKSFVEDDSKTITTELKKLEITLIDQALKGEKPAAECRNTSNNAQKQEECKQHKPKKNCEDKGCKWDGTEAGGTCEAHPEEKQSQGAERAAEKNNREMQREIR</sequence>
<dbReference type="GO" id="GO:0098552">
    <property type="term" value="C:side of membrane"/>
    <property type="evidence" value="ECO:0007669"/>
    <property type="project" value="UniProtKB-KW"/>
</dbReference>
<evidence type="ECO:0000256" key="4">
    <source>
        <dbReference type="ARBA" id="ARBA00023136"/>
    </source>
</evidence>
<evidence type="ECO:0000256" key="2">
    <source>
        <dbReference type="ARBA" id="ARBA00022475"/>
    </source>
</evidence>
<evidence type="ECO:0000256" key="3">
    <source>
        <dbReference type="ARBA" id="ARBA00022622"/>
    </source>
</evidence>
<keyword evidence="8" id="KW-0732">Signal</keyword>
<evidence type="ECO:0000256" key="6">
    <source>
        <dbReference type="ARBA" id="ARBA00023288"/>
    </source>
</evidence>
<feature type="compositionally biased region" description="Basic and acidic residues" evidence="7">
    <location>
        <begin position="372"/>
        <end position="394"/>
    </location>
</feature>
<organism evidence="10">
    <name type="scientific">Trypanosoma brucei</name>
    <dbReference type="NCBI Taxonomy" id="5691"/>
    <lineage>
        <taxon>Eukaryota</taxon>
        <taxon>Discoba</taxon>
        <taxon>Euglenozoa</taxon>
        <taxon>Kinetoplastea</taxon>
        <taxon>Metakinetoplastina</taxon>
        <taxon>Trypanosomatida</taxon>
        <taxon>Trypanosomatidae</taxon>
        <taxon>Trypanosoma</taxon>
    </lineage>
</organism>
<accession>A0A1J0RBN8</accession>
<feature type="region of interest" description="Disordered" evidence="7">
    <location>
        <begin position="287"/>
        <end position="308"/>
    </location>
</feature>
<feature type="chain" id="PRO_5013040314" evidence="8">
    <location>
        <begin position="24"/>
        <end position="429"/>
    </location>
</feature>
<name>A0A1J0RBN8_9TRYP</name>
<dbReference type="Gene3D" id="3.90.150.10">
    <property type="entry name" value="Variant Surface Glycoprotein, subunit A domain 1"/>
    <property type="match status" value="1"/>
</dbReference>
<keyword evidence="3" id="KW-0336">GPI-anchor</keyword>
<keyword evidence="4" id="KW-0472">Membrane</keyword>
<comment type="subcellular location">
    <subcellularLocation>
        <location evidence="1">Cell membrane</location>
        <topology evidence="1">Lipid-anchor</topology>
        <topology evidence="1">GPI-anchor</topology>
    </subcellularLocation>
</comment>
<keyword evidence="2" id="KW-1003">Cell membrane</keyword>
<dbReference type="VEuPathDB" id="TriTrypDB:Tb427_000081800"/>
<evidence type="ECO:0000256" key="7">
    <source>
        <dbReference type="SAM" id="MobiDB-lite"/>
    </source>
</evidence>
<evidence type="ECO:0000256" key="8">
    <source>
        <dbReference type="SAM" id="SignalP"/>
    </source>
</evidence>
<evidence type="ECO:0000256" key="1">
    <source>
        <dbReference type="ARBA" id="ARBA00004609"/>
    </source>
</evidence>
<dbReference type="GO" id="GO:0042783">
    <property type="term" value="P:symbiont-mediated evasion of host immune response"/>
    <property type="evidence" value="ECO:0007669"/>
    <property type="project" value="InterPro"/>
</dbReference>
<protein>
    <submittedName>
        <fullName evidence="10">Variant surface glycoprotein 1125.4914</fullName>
    </submittedName>
</protein>
<dbReference type="AlphaFoldDB" id="A0A1J0RBN8"/>
<proteinExistence type="predicted"/>
<dbReference type="Pfam" id="PF00913">
    <property type="entry name" value="Trypan_glycop"/>
    <property type="match status" value="1"/>
</dbReference>
<evidence type="ECO:0000313" key="10">
    <source>
        <dbReference type="EMBL" id="APD75106.1"/>
    </source>
</evidence>
<feature type="domain" description="Trypanosome variant surface glycoprotein A-type N-terminal" evidence="9">
    <location>
        <begin position="14"/>
        <end position="247"/>
    </location>
</feature>
<evidence type="ECO:0000259" key="9">
    <source>
        <dbReference type="Pfam" id="PF00913"/>
    </source>
</evidence>
<feature type="signal peptide" evidence="8">
    <location>
        <begin position="1"/>
        <end position="23"/>
    </location>
</feature>
<dbReference type="InterPro" id="IPR001812">
    <property type="entry name" value="Trypano_VSG_A_N_dom"/>
</dbReference>
<feature type="compositionally biased region" description="Basic and acidic residues" evidence="7">
    <location>
        <begin position="403"/>
        <end position="429"/>
    </location>
</feature>
<dbReference type="GO" id="GO:0005886">
    <property type="term" value="C:plasma membrane"/>
    <property type="evidence" value="ECO:0007669"/>
    <property type="project" value="UniProtKB-SubCell"/>
</dbReference>
<keyword evidence="6" id="KW-0449">Lipoprotein</keyword>
<dbReference type="SUPFAM" id="SSF58087">
    <property type="entry name" value="Variant surface glycoprotein (N-terminal domain)"/>
    <property type="match status" value="1"/>
</dbReference>
<feature type="region of interest" description="Disordered" evidence="7">
    <location>
        <begin position="359"/>
        <end position="429"/>
    </location>
</feature>
<reference evidence="10" key="1">
    <citation type="submission" date="2016-08" db="EMBL/GenBank/DDBJ databases">
        <title>VSG repertoire of Trypanosoma brucei EATRO 1125.</title>
        <authorList>
            <person name="Cross G.A."/>
        </authorList>
    </citation>
    <scope>NUCLEOTIDE SEQUENCE</scope>
    <source>
        <strain evidence="10">EATRO 1125</strain>
    </source>
</reference>
<keyword evidence="5" id="KW-0325">Glycoprotein</keyword>
<dbReference type="EMBL" id="KX701150">
    <property type="protein sequence ID" value="APD75106.1"/>
    <property type="molecule type" value="Genomic_DNA"/>
</dbReference>